<sequence length="496" mass="52951">MASDRHAAQPAGIPRVSQRVLAILAAAALAFGFGYAAAAAPRQGAAGNGRPINSGPSTTSGFGQAQSLQVSAPLAGPLFVSPFSDDHLLGDWGGLHRWFADRGVVVNLDWLTENAGNITGGRRKGFDFSGQVALSVDVDLEKILGWNETAFHFLAVNGNGRSLSPDYLGDGLAAPQEIYGGRGNVVAHLVWAYGEKAFFDKHLNIAGGWLPVGSFFAASPLNCRLMNVITCGNPHPLPNYPGEADWPQASFGGIARYWFSPEFYAMAGLFSVENDFGTGGGGSSGWAWADPHKSGVSVPVELAWIPTFGRDKLIGHYKIGFDHDTHRYPDVFNTALPETRRVSHPRDMWYVTVDQMLVRQGPGLTDGLIAFGGFVHGSANVSPLKAQVFAGLTTTGAAWHRRADTVSVAWHVLQMSSAFTRAQEAAEFAGAAFPLSIDGFSAYGPQNTEQLAEADYAIALCSGVTVMPDFQYMIRPGATTRTPDAAILGFRSNINF</sequence>
<dbReference type="InterPro" id="IPR007049">
    <property type="entry name" value="Carb-sel_porin_OprB"/>
</dbReference>
<dbReference type="Pfam" id="PF04966">
    <property type="entry name" value="OprB"/>
    <property type="match status" value="1"/>
</dbReference>
<evidence type="ECO:0000256" key="2">
    <source>
        <dbReference type="RuleBase" id="RU363072"/>
    </source>
</evidence>
<dbReference type="Gene3D" id="2.40.160.180">
    <property type="entry name" value="Carbohydrate-selective porin OprB"/>
    <property type="match status" value="1"/>
</dbReference>
<protein>
    <submittedName>
        <fullName evidence="3">Carbohydrate porin</fullName>
    </submittedName>
</protein>
<reference evidence="3 4" key="1">
    <citation type="submission" date="2022-06" db="EMBL/GenBank/DDBJ databases">
        <title>Endosaccharibacter gen. nov., sp. nov., endophytic bacteria isolated from sugarcane.</title>
        <authorList>
            <person name="Pitiwittayakul N."/>
            <person name="Yukphan P."/>
            <person name="Charoenyingcharoen P."/>
            <person name="Tanasupawat S."/>
        </authorList>
    </citation>
    <scope>NUCLEOTIDE SEQUENCE [LARGE SCALE GENOMIC DNA]</scope>
    <source>
        <strain evidence="3 4">KSS8</strain>
    </source>
</reference>
<dbReference type="Proteomes" id="UP001524587">
    <property type="component" value="Unassembled WGS sequence"/>
</dbReference>
<keyword evidence="4" id="KW-1185">Reference proteome</keyword>
<accession>A0ABT1W717</accession>
<evidence type="ECO:0000256" key="1">
    <source>
        <dbReference type="ARBA" id="ARBA00008769"/>
    </source>
</evidence>
<dbReference type="EMBL" id="JAMSKV010000007">
    <property type="protein sequence ID" value="MCQ8278668.1"/>
    <property type="molecule type" value="Genomic_DNA"/>
</dbReference>
<dbReference type="PANTHER" id="PTHR37944:SF1">
    <property type="entry name" value="PORIN B"/>
    <property type="match status" value="1"/>
</dbReference>
<dbReference type="InterPro" id="IPR038673">
    <property type="entry name" value="OprB_sf"/>
</dbReference>
<name>A0ABT1W717_9PROT</name>
<proteinExistence type="inferred from homology"/>
<evidence type="ECO:0000313" key="4">
    <source>
        <dbReference type="Proteomes" id="UP001524587"/>
    </source>
</evidence>
<comment type="caution">
    <text evidence="3">The sequence shown here is derived from an EMBL/GenBank/DDBJ whole genome shotgun (WGS) entry which is preliminary data.</text>
</comment>
<gene>
    <name evidence="3" type="ORF">NFI95_09410</name>
</gene>
<comment type="similarity">
    <text evidence="1 2">Belongs to the OprB family.</text>
</comment>
<organism evidence="3 4">
    <name type="scientific">Endosaccharibacter trunci</name>
    <dbReference type="NCBI Taxonomy" id="2812733"/>
    <lineage>
        <taxon>Bacteria</taxon>
        <taxon>Pseudomonadati</taxon>
        <taxon>Pseudomonadota</taxon>
        <taxon>Alphaproteobacteria</taxon>
        <taxon>Acetobacterales</taxon>
        <taxon>Acetobacteraceae</taxon>
        <taxon>Endosaccharibacter</taxon>
    </lineage>
</organism>
<evidence type="ECO:0000313" key="3">
    <source>
        <dbReference type="EMBL" id="MCQ8278668.1"/>
    </source>
</evidence>
<dbReference type="PANTHER" id="PTHR37944">
    <property type="entry name" value="PORIN B"/>
    <property type="match status" value="1"/>
</dbReference>
<dbReference type="InterPro" id="IPR052932">
    <property type="entry name" value="OprB_Porin"/>
</dbReference>
<dbReference type="RefSeq" id="WP_422864149.1">
    <property type="nucleotide sequence ID" value="NZ_JAMSKV010000007.1"/>
</dbReference>